<dbReference type="InterPro" id="IPR006665">
    <property type="entry name" value="OmpA-like"/>
</dbReference>
<dbReference type="AlphaFoldDB" id="A0A840BXX3"/>
<dbReference type="PANTHER" id="PTHR30329:SF21">
    <property type="entry name" value="LIPOPROTEIN YIAD-RELATED"/>
    <property type="match status" value="1"/>
</dbReference>
<accession>A0A840BXX3</accession>
<dbReference type="Gene3D" id="1.10.287.1490">
    <property type="match status" value="1"/>
</dbReference>
<dbReference type="InterPro" id="IPR036737">
    <property type="entry name" value="OmpA-like_sf"/>
</dbReference>
<dbReference type="Pfam" id="PF00691">
    <property type="entry name" value="OmpA"/>
    <property type="match status" value="1"/>
</dbReference>
<sequence length="343" mass="37854">MALSRARRSDRRIDYWPGFVDALSTLVLAIIFLLSVFMLLQFFLSQEISGKDTALQRLNQQIAELTELLALERGSKKELQDNLALLQSTLSASEAERSRLSGLLTSGTAEGDAASRRVGELEGALSAERDVSARALAQVELLNQQLAAMRRQLAALEEALEASEARDKQSQARIADLGSRLNTALAQRVQELARFRSDFFGRLRQILGNRSDIRVVGDRFVFESEVLFDTGQATLLPAGSAELDKIASAVLELAGEIPPDIPWVLRVDGHTDKRPLSGTGQYKSNWALSAARAISVVQYLVEKGVPPQHLLAAGFGEFQPIELGDTEDAFRRNRRIELKLTER</sequence>
<dbReference type="NCBIfam" id="NF006543">
    <property type="entry name" value="PRK09039.1-2"/>
    <property type="match status" value="1"/>
</dbReference>
<keyword evidence="2" id="KW-0175">Coiled coil</keyword>
<dbReference type="RefSeq" id="WP_019404322.1">
    <property type="nucleotide sequence ID" value="NZ_JACIEN010000003.1"/>
</dbReference>
<dbReference type="SUPFAM" id="SSF103088">
    <property type="entry name" value="OmpA-like"/>
    <property type="match status" value="1"/>
</dbReference>
<comment type="caution">
    <text evidence="5">The sequence shown here is derived from an EMBL/GenBank/DDBJ whole genome shotgun (WGS) entry which is preliminary data.</text>
</comment>
<dbReference type="Proteomes" id="UP000577362">
    <property type="component" value="Unassembled WGS sequence"/>
</dbReference>
<keyword evidence="3" id="KW-0812">Transmembrane</keyword>
<dbReference type="NCBIfam" id="NF006544">
    <property type="entry name" value="PRK09039.1-3"/>
    <property type="match status" value="1"/>
</dbReference>
<evidence type="ECO:0000313" key="5">
    <source>
        <dbReference type="EMBL" id="MBB4018195.1"/>
    </source>
</evidence>
<dbReference type="CDD" id="cd07185">
    <property type="entry name" value="OmpA_C-like"/>
    <property type="match status" value="1"/>
</dbReference>
<keyword evidence="6" id="KW-1185">Reference proteome</keyword>
<organism evidence="5 6">
    <name type="scientific">Chelatococcus caeni</name>
    <dbReference type="NCBI Taxonomy" id="1348468"/>
    <lineage>
        <taxon>Bacteria</taxon>
        <taxon>Pseudomonadati</taxon>
        <taxon>Pseudomonadota</taxon>
        <taxon>Alphaproteobacteria</taxon>
        <taxon>Hyphomicrobiales</taxon>
        <taxon>Chelatococcaceae</taxon>
        <taxon>Chelatococcus</taxon>
    </lineage>
</organism>
<feature type="transmembrane region" description="Helical" evidence="3">
    <location>
        <begin position="20"/>
        <end position="44"/>
    </location>
</feature>
<gene>
    <name evidence="5" type="ORF">GGR16_003229</name>
</gene>
<keyword evidence="3" id="KW-1133">Transmembrane helix</keyword>
<dbReference type="NCBIfam" id="NF006545">
    <property type="entry name" value="PRK09039.1-4"/>
    <property type="match status" value="1"/>
</dbReference>
<proteinExistence type="predicted"/>
<evidence type="ECO:0000256" key="1">
    <source>
        <dbReference type="PROSITE-ProRule" id="PRU00473"/>
    </source>
</evidence>
<evidence type="ECO:0000259" key="4">
    <source>
        <dbReference type="PROSITE" id="PS51123"/>
    </source>
</evidence>
<dbReference type="InterPro" id="IPR050330">
    <property type="entry name" value="Bact_OuterMem_StrucFunc"/>
</dbReference>
<evidence type="ECO:0000313" key="6">
    <source>
        <dbReference type="Proteomes" id="UP000577362"/>
    </source>
</evidence>
<reference evidence="5 6" key="1">
    <citation type="submission" date="2020-08" db="EMBL/GenBank/DDBJ databases">
        <title>Genomic Encyclopedia of Type Strains, Phase IV (KMG-IV): sequencing the most valuable type-strain genomes for metagenomic binning, comparative biology and taxonomic classification.</title>
        <authorList>
            <person name="Goeker M."/>
        </authorList>
    </citation>
    <scope>NUCLEOTIDE SEQUENCE [LARGE SCALE GENOMIC DNA]</scope>
    <source>
        <strain evidence="5 6">DSM 103737</strain>
    </source>
</reference>
<feature type="coiled-coil region" evidence="2">
    <location>
        <begin position="48"/>
        <end position="96"/>
    </location>
</feature>
<evidence type="ECO:0000256" key="3">
    <source>
        <dbReference type="SAM" id="Phobius"/>
    </source>
</evidence>
<dbReference type="Gene3D" id="3.30.1330.60">
    <property type="entry name" value="OmpA-like domain"/>
    <property type="match status" value="1"/>
</dbReference>
<keyword evidence="1 3" id="KW-0472">Membrane</keyword>
<dbReference type="PANTHER" id="PTHR30329">
    <property type="entry name" value="STATOR ELEMENT OF FLAGELLAR MOTOR COMPLEX"/>
    <property type="match status" value="1"/>
</dbReference>
<feature type="coiled-coil region" evidence="2">
    <location>
        <begin position="132"/>
        <end position="173"/>
    </location>
</feature>
<protein>
    <submittedName>
        <fullName evidence="5">Chemotaxis protein MotB</fullName>
    </submittedName>
</protein>
<dbReference type="PROSITE" id="PS51123">
    <property type="entry name" value="OMPA_2"/>
    <property type="match status" value="1"/>
</dbReference>
<dbReference type="GO" id="GO:0016020">
    <property type="term" value="C:membrane"/>
    <property type="evidence" value="ECO:0007669"/>
    <property type="project" value="UniProtKB-UniRule"/>
</dbReference>
<name>A0A840BXX3_9HYPH</name>
<evidence type="ECO:0000256" key="2">
    <source>
        <dbReference type="SAM" id="Coils"/>
    </source>
</evidence>
<dbReference type="EMBL" id="JACIEN010000003">
    <property type="protein sequence ID" value="MBB4018195.1"/>
    <property type="molecule type" value="Genomic_DNA"/>
</dbReference>
<feature type="domain" description="OmpA-like" evidence="4">
    <location>
        <begin position="216"/>
        <end position="343"/>
    </location>
</feature>